<sequence length="508" mass="57228">MEKGRPALPPRGKGVIQILKRPGIDDRDRILPRPAEIPSDTQSISLQDIEMLHQHLRVSTQIAIPIMQYRNNITFFNRELDAELPIQPSLTNPRICERYKFDYITLADELKPFIEIFPAFGDIVYNTIPCQIVSWLYASGDPIDRFNRLEDGRKMLDIELERILRRDFPIYFSNLIDFFEIEWIRDGGMFKDVPESSLYECVDRVMQLATDMQGSKRMWDLKLEAMAKRDQLMEAVQAGKFELRNKRGQLRKIAPKPKDLKNRVKIFDEEMVTKSIKEGIISRVSESEERSIKGFQIDGTGTAEEQSETTPAIGQQETPGDASEELQLLTPELIQELAVSIEVPEDAMSPRSGDTTEVGTDSNLDSMMSGGIYEDCSLISEQSSHNDILPDQTQKPSHQESSDRIMTDFEGERSCVTGSLESEEMGNPAVTPDKTGDQEVSNIAEKWTSLRKGKRKASLGEGERETRGLNIDEIVASIVVPDGAHEDEEVTQDTQCESGGMGDDVDGS</sequence>
<organism evidence="2 3">
    <name type="scientific">Dactylellina haptotyla (strain CBS 200.50)</name>
    <name type="common">Nematode-trapping fungus</name>
    <name type="synonym">Monacrosporium haptotylum</name>
    <dbReference type="NCBI Taxonomy" id="1284197"/>
    <lineage>
        <taxon>Eukaryota</taxon>
        <taxon>Fungi</taxon>
        <taxon>Dikarya</taxon>
        <taxon>Ascomycota</taxon>
        <taxon>Pezizomycotina</taxon>
        <taxon>Orbiliomycetes</taxon>
        <taxon>Orbiliales</taxon>
        <taxon>Orbiliaceae</taxon>
        <taxon>Dactylellina</taxon>
    </lineage>
</organism>
<dbReference type="Proteomes" id="UP000015100">
    <property type="component" value="Unassembled WGS sequence"/>
</dbReference>
<dbReference type="EMBL" id="AQGS01000592">
    <property type="protein sequence ID" value="EPS38036.1"/>
    <property type="molecule type" value="Genomic_DNA"/>
</dbReference>
<feature type="region of interest" description="Disordered" evidence="1">
    <location>
        <begin position="420"/>
        <end position="439"/>
    </location>
</feature>
<evidence type="ECO:0000313" key="2">
    <source>
        <dbReference type="EMBL" id="EPS38036.1"/>
    </source>
</evidence>
<feature type="region of interest" description="Disordered" evidence="1">
    <location>
        <begin position="445"/>
        <end position="465"/>
    </location>
</feature>
<accession>S8AAA1</accession>
<comment type="caution">
    <text evidence="2">The sequence shown here is derived from an EMBL/GenBank/DDBJ whole genome shotgun (WGS) entry which is preliminary data.</text>
</comment>
<feature type="region of interest" description="Disordered" evidence="1">
    <location>
        <begin position="298"/>
        <end position="320"/>
    </location>
</feature>
<evidence type="ECO:0000256" key="1">
    <source>
        <dbReference type="SAM" id="MobiDB-lite"/>
    </source>
</evidence>
<dbReference type="OrthoDB" id="10586270at2759"/>
<feature type="region of interest" description="Disordered" evidence="1">
    <location>
        <begin position="480"/>
        <end position="508"/>
    </location>
</feature>
<name>S8AAA1_DACHA</name>
<dbReference type="HOGENOM" id="CLU_536374_0_0_1"/>
<keyword evidence="3" id="KW-1185">Reference proteome</keyword>
<dbReference type="AlphaFoldDB" id="S8AAA1"/>
<protein>
    <submittedName>
        <fullName evidence="2">Uncharacterized protein</fullName>
    </submittedName>
</protein>
<feature type="compositionally biased region" description="Polar residues" evidence="1">
    <location>
        <begin position="352"/>
        <end position="365"/>
    </location>
</feature>
<feature type="region of interest" description="Disordered" evidence="1">
    <location>
        <begin position="346"/>
        <end position="365"/>
    </location>
</feature>
<reference evidence="3" key="2">
    <citation type="submission" date="2013-04" db="EMBL/GenBank/DDBJ databases">
        <title>Genomic mechanisms accounting for the adaptation to parasitism in nematode-trapping fungi.</title>
        <authorList>
            <person name="Ahren D.G."/>
        </authorList>
    </citation>
    <scope>NUCLEOTIDE SEQUENCE [LARGE SCALE GENOMIC DNA]</scope>
    <source>
        <strain evidence="3">CBS 200.50</strain>
    </source>
</reference>
<reference evidence="2 3" key="1">
    <citation type="journal article" date="2013" name="PLoS Genet.">
        <title>Genomic mechanisms accounting for the adaptation to parasitism in nematode-trapping fungi.</title>
        <authorList>
            <person name="Meerupati T."/>
            <person name="Andersson K.M."/>
            <person name="Friman E."/>
            <person name="Kumar D."/>
            <person name="Tunlid A."/>
            <person name="Ahren D."/>
        </authorList>
    </citation>
    <scope>NUCLEOTIDE SEQUENCE [LARGE SCALE GENOMIC DNA]</scope>
    <source>
        <strain evidence="2 3">CBS 200.50</strain>
    </source>
</reference>
<proteinExistence type="predicted"/>
<gene>
    <name evidence="2" type="ORF">H072_8287</name>
</gene>
<feature type="compositionally biased region" description="Polar residues" evidence="1">
    <location>
        <begin position="308"/>
        <end position="318"/>
    </location>
</feature>
<evidence type="ECO:0000313" key="3">
    <source>
        <dbReference type="Proteomes" id="UP000015100"/>
    </source>
</evidence>